<feature type="region of interest" description="Disordered" evidence="1">
    <location>
        <begin position="119"/>
        <end position="148"/>
    </location>
</feature>
<proteinExistence type="predicted"/>
<dbReference type="KEGG" id="cmd:B841_12600"/>
<evidence type="ECO:0000256" key="1">
    <source>
        <dbReference type="SAM" id="MobiDB-lite"/>
    </source>
</evidence>
<reference evidence="3 4" key="1">
    <citation type="submission" date="2012-11" db="EMBL/GenBank/DDBJ databases">
        <title>The complete genome sequence of Corynebacterium maris Coryn-1 (=DSM 45190).</title>
        <authorList>
            <person name="Schaffert L."/>
            <person name="Albersmeier A."/>
            <person name="Kalinowski J."/>
            <person name="Ruckert C."/>
        </authorList>
    </citation>
    <scope>NUCLEOTIDE SEQUENCE [LARGE SCALE GENOMIC DNA]</scope>
    <source>
        <strain evidence="4">Coryn-1</strain>
    </source>
</reference>
<dbReference type="HOGENOM" id="CLU_113299_2_1_11"/>
<organism evidence="3 4">
    <name type="scientific">Corynebacterium maris DSM 45190</name>
    <dbReference type="NCBI Taxonomy" id="1224163"/>
    <lineage>
        <taxon>Bacteria</taxon>
        <taxon>Bacillati</taxon>
        <taxon>Actinomycetota</taxon>
        <taxon>Actinomycetes</taxon>
        <taxon>Mycobacteriales</taxon>
        <taxon>Corynebacteriaceae</taxon>
        <taxon>Corynebacterium</taxon>
    </lineage>
</organism>
<keyword evidence="2" id="KW-0812">Transmembrane</keyword>
<keyword evidence="4" id="KW-1185">Reference proteome</keyword>
<dbReference type="STRING" id="1224163.B841_12600"/>
<accession>S5T5W5</accession>
<gene>
    <name evidence="3" type="ORF">B841_12600</name>
</gene>
<dbReference type="AlphaFoldDB" id="S5T5W5"/>
<dbReference type="EMBL" id="CP003924">
    <property type="protein sequence ID" value="AGS35990.1"/>
    <property type="molecule type" value="Genomic_DNA"/>
</dbReference>
<dbReference type="PANTHER" id="PTHR35813">
    <property type="entry name" value="INNER MEMBRANE PROTEIN YBAN"/>
    <property type="match status" value="1"/>
</dbReference>
<protein>
    <recommendedName>
        <fullName evidence="5">DUF454 domain-containing protein</fullName>
    </recommendedName>
</protein>
<dbReference type="eggNOG" id="COG2832">
    <property type="taxonomic scope" value="Bacteria"/>
</dbReference>
<evidence type="ECO:0000256" key="2">
    <source>
        <dbReference type="SAM" id="Phobius"/>
    </source>
</evidence>
<evidence type="ECO:0000313" key="4">
    <source>
        <dbReference type="Proteomes" id="UP000015388"/>
    </source>
</evidence>
<keyword evidence="2" id="KW-1133">Transmembrane helix</keyword>
<feature type="transmembrane region" description="Helical" evidence="2">
    <location>
        <begin position="78"/>
        <end position="107"/>
    </location>
</feature>
<dbReference type="PATRIC" id="fig|1224163.3.peg.2545"/>
<evidence type="ECO:0000313" key="3">
    <source>
        <dbReference type="EMBL" id="AGS35990.1"/>
    </source>
</evidence>
<dbReference type="RefSeq" id="WP_020936571.1">
    <property type="nucleotide sequence ID" value="NC_021915.1"/>
</dbReference>
<evidence type="ECO:0008006" key="5">
    <source>
        <dbReference type="Google" id="ProtNLM"/>
    </source>
</evidence>
<dbReference type="Pfam" id="PF04304">
    <property type="entry name" value="DUF454"/>
    <property type="match status" value="1"/>
</dbReference>
<dbReference type="GO" id="GO:0005886">
    <property type="term" value="C:plasma membrane"/>
    <property type="evidence" value="ECO:0007669"/>
    <property type="project" value="TreeGrafter"/>
</dbReference>
<dbReference type="OrthoDB" id="4422381at2"/>
<dbReference type="Proteomes" id="UP000015388">
    <property type="component" value="Chromosome"/>
</dbReference>
<dbReference type="InterPro" id="IPR007401">
    <property type="entry name" value="DUF454"/>
</dbReference>
<sequence>MLKPLLIAIGVLSTALGAAGVVLPILPTTPFLLLAAFCFARSSQRLHNYLINHRILGTYIYNYYHRAMTPKHKARTLAVLWFGIIVSCLLIGRTFAWVLLPVIATLVSIHLLRLRPRPENSPTRLREHDSEHTPQLTDGEPSEPARRA</sequence>
<keyword evidence="2" id="KW-0472">Membrane</keyword>
<dbReference type="PANTHER" id="PTHR35813:SF1">
    <property type="entry name" value="INNER MEMBRANE PROTEIN YBAN"/>
    <property type="match status" value="1"/>
</dbReference>
<name>S5T5W5_9CORY</name>